<proteinExistence type="predicted"/>
<evidence type="ECO:0000256" key="8">
    <source>
        <dbReference type="SAM" id="Phobius"/>
    </source>
</evidence>
<keyword evidence="7 8" id="KW-0472">Membrane</keyword>
<evidence type="ECO:0000256" key="7">
    <source>
        <dbReference type="ARBA" id="ARBA00023136"/>
    </source>
</evidence>
<evidence type="ECO:0000313" key="9">
    <source>
        <dbReference type="EMBL" id="RDK05333.1"/>
    </source>
</evidence>
<evidence type="ECO:0000313" key="10">
    <source>
        <dbReference type="Proteomes" id="UP000255165"/>
    </source>
</evidence>
<keyword evidence="2" id="KW-0813">Transport</keyword>
<comment type="caution">
    <text evidence="9">The sequence shown here is derived from an EMBL/GenBank/DDBJ whole genome shotgun (WGS) entry which is preliminary data.</text>
</comment>
<accession>A0A370NIC7</accession>
<dbReference type="PANTHER" id="PTHR32196">
    <property type="entry name" value="ABC TRANSPORTER PERMEASE PROTEIN YPHD-RELATED-RELATED"/>
    <property type="match status" value="1"/>
</dbReference>
<evidence type="ECO:0000256" key="4">
    <source>
        <dbReference type="ARBA" id="ARBA00022519"/>
    </source>
</evidence>
<protein>
    <submittedName>
        <fullName evidence="9">ABC transporter permease</fullName>
    </submittedName>
</protein>
<organism evidence="9 10">
    <name type="scientific">Cupriavidus lacunae</name>
    <dbReference type="NCBI Taxonomy" id="2666307"/>
    <lineage>
        <taxon>Bacteria</taxon>
        <taxon>Pseudomonadati</taxon>
        <taxon>Pseudomonadota</taxon>
        <taxon>Betaproteobacteria</taxon>
        <taxon>Burkholderiales</taxon>
        <taxon>Burkholderiaceae</taxon>
        <taxon>Cupriavidus</taxon>
    </lineage>
</organism>
<feature type="transmembrane region" description="Helical" evidence="8">
    <location>
        <begin position="50"/>
        <end position="69"/>
    </location>
</feature>
<dbReference type="InterPro" id="IPR001851">
    <property type="entry name" value="ABC_transp_permease"/>
</dbReference>
<dbReference type="RefSeq" id="WP_115216182.1">
    <property type="nucleotide sequence ID" value="NZ_QKWJ01000102.1"/>
</dbReference>
<name>A0A370NIC7_9BURK</name>
<dbReference type="Proteomes" id="UP000255165">
    <property type="component" value="Unassembled WGS sequence"/>
</dbReference>
<feature type="transmembrane region" description="Helical" evidence="8">
    <location>
        <begin position="102"/>
        <end position="123"/>
    </location>
</feature>
<evidence type="ECO:0000256" key="2">
    <source>
        <dbReference type="ARBA" id="ARBA00022448"/>
    </source>
</evidence>
<evidence type="ECO:0000256" key="1">
    <source>
        <dbReference type="ARBA" id="ARBA00004651"/>
    </source>
</evidence>
<dbReference type="PANTHER" id="PTHR32196:SF21">
    <property type="entry name" value="ABC TRANSPORTER PERMEASE PROTEIN YPHD-RELATED"/>
    <property type="match status" value="1"/>
</dbReference>
<evidence type="ECO:0000256" key="5">
    <source>
        <dbReference type="ARBA" id="ARBA00022692"/>
    </source>
</evidence>
<feature type="transmembrane region" description="Helical" evidence="8">
    <location>
        <begin position="166"/>
        <end position="188"/>
    </location>
</feature>
<gene>
    <name evidence="9" type="ORF">DN412_37580</name>
</gene>
<feature type="transmembrane region" description="Helical" evidence="8">
    <location>
        <begin position="21"/>
        <end position="38"/>
    </location>
</feature>
<keyword evidence="5 8" id="KW-0812">Transmembrane</keyword>
<dbReference type="GO" id="GO:0005886">
    <property type="term" value="C:plasma membrane"/>
    <property type="evidence" value="ECO:0007669"/>
    <property type="project" value="UniProtKB-SubCell"/>
</dbReference>
<evidence type="ECO:0000256" key="3">
    <source>
        <dbReference type="ARBA" id="ARBA00022475"/>
    </source>
</evidence>
<feature type="transmembrane region" description="Helical" evidence="8">
    <location>
        <begin position="76"/>
        <end position="96"/>
    </location>
</feature>
<sequence>MIDLVLRRCGAAWPAAIERAPGIWAILVVLALAFSVTTDTFLTGPNLTNLGVQSSILLLLALPMTLVILSEGIDLSMGGVVALAGMVAASALASGASLPTAFAIGIGCGLVAGLWNGVVVAYLQVPPFVATLGTLGMAQGLALVMTDGQSITNVGDALPALFSSSLVGIPTPLIIAGVAYWITHFILYRTRFGNAIFAMGGNREAWRLAGGNVAAVLIGVYAFSGLMVGLTSVMFASRMSAGHPTASLGLEFDAMAAVALGGTSFERGNGWLFGTVLGVLAIGVLRNGLNLLGFPSSLQVISVGVLVLLALLLNGLKRQSS</sequence>
<keyword evidence="3" id="KW-1003">Cell membrane</keyword>
<keyword evidence="4" id="KW-0997">Cell inner membrane</keyword>
<feature type="transmembrane region" description="Helical" evidence="8">
    <location>
        <begin position="297"/>
        <end position="316"/>
    </location>
</feature>
<keyword evidence="10" id="KW-1185">Reference proteome</keyword>
<dbReference type="EMBL" id="QKWJ01000102">
    <property type="protein sequence ID" value="RDK05333.1"/>
    <property type="molecule type" value="Genomic_DNA"/>
</dbReference>
<comment type="subcellular location">
    <subcellularLocation>
        <location evidence="1">Cell membrane</location>
        <topology evidence="1">Multi-pass membrane protein</topology>
    </subcellularLocation>
</comment>
<dbReference type="GO" id="GO:0022857">
    <property type="term" value="F:transmembrane transporter activity"/>
    <property type="evidence" value="ECO:0007669"/>
    <property type="project" value="InterPro"/>
</dbReference>
<feature type="transmembrane region" description="Helical" evidence="8">
    <location>
        <begin position="209"/>
        <end position="235"/>
    </location>
</feature>
<evidence type="ECO:0000256" key="6">
    <source>
        <dbReference type="ARBA" id="ARBA00022989"/>
    </source>
</evidence>
<feature type="transmembrane region" description="Helical" evidence="8">
    <location>
        <begin position="128"/>
        <end position="146"/>
    </location>
</feature>
<reference evidence="10" key="1">
    <citation type="submission" date="2018-06" db="EMBL/GenBank/DDBJ databases">
        <authorList>
            <person name="Feng T."/>
            <person name="Jeon C.O."/>
        </authorList>
    </citation>
    <scope>NUCLEOTIDE SEQUENCE [LARGE SCALE GENOMIC DNA]</scope>
    <source>
        <strain evidence="10">S23</strain>
    </source>
</reference>
<dbReference type="CDD" id="cd06579">
    <property type="entry name" value="TM_PBP1_transp_AraH_like"/>
    <property type="match status" value="1"/>
</dbReference>
<keyword evidence="6 8" id="KW-1133">Transmembrane helix</keyword>
<dbReference type="AlphaFoldDB" id="A0A370NIC7"/>
<dbReference type="Pfam" id="PF02653">
    <property type="entry name" value="BPD_transp_2"/>
    <property type="match status" value="1"/>
</dbReference>
<feature type="transmembrane region" description="Helical" evidence="8">
    <location>
        <begin position="268"/>
        <end position="285"/>
    </location>
</feature>